<feature type="domain" description="IraD/Gp25-like" evidence="2">
    <location>
        <begin position="50"/>
        <end position="139"/>
    </location>
</feature>
<reference evidence="3" key="1">
    <citation type="submission" date="2023-07" db="EMBL/GenBank/DDBJ databases">
        <title>Genomic Encyclopedia of Type Strains, Phase IV (KMG-IV): sequencing the most valuable type-strain genomes for metagenomic binning, comparative biology and taxonomic classification.</title>
        <authorList>
            <person name="Goeker M."/>
        </authorList>
    </citation>
    <scope>NUCLEOTIDE SEQUENCE</scope>
    <source>
        <strain evidence="3">DSM 26174</strain>
    </source>
</reference>
<sequence>MNPKLKIRRPSLNPIDNNDPSFDESGEYARSGWPFLPTFQNQGSQISDLSYKKDIEESLLILFTTLPGERIAHPLYGCDLWQYMFKPINNSLITSMQNTIEQSIILFEPRINLLEVKVSADSLEPYILRIELAYSLRTESSRFNLTLPFYIMEGVA</sequence>
<comment type="caution">
    <text evidence="3">The sequence shown here is derived from an EMBL/GenBank/DDBJ whole genome shotgun (WGS) entry which is preliminary data.</text>
</comment>
<dbReference type="RefSeq" id="WP_309939869.1">
    <property type="nucleotide sequence ID" value="NZ_AP025305.1"/>
</dbReference>
<dbReference type="InterPro" id="IPR007048">
    <property type="entry name" value="IraD/Gp25-like"/>
</dbReference>
<accession>A0AAE3XQ86</accession>
<dbReference type="Proteomes" id="UP001185092">
    <property type="component" value="Unassembled WGS sequence"/>
</dbReference>
<dbReference type="Gene3D" id="3.10.450.40">
    <property type="match status" value="1"/>
</dbReference>
<dbReference type="SUPFAM" id="SSF160719">
    <property type="entry name" value="gpW/gp25-like"/>
    <property type="match status" value="1"/>
</dbReference>
<organism evidence="3 4">
    <name type="scientific">Aureibacter tunicatorum</name>
    <dbReference type="NCBI Taxonomy" id="866807"/>
    <lineage>
        <taxon>Bacteria</taxon>
        <taxon>Pseudomonadati</taxon>
        <taxon>Bacteroidota</taxon>
        <taxon>Cytophagia</taxon>
        <taxon>Cytophagales</taxon>
        <taxon>Persicobacteraceae</taxon>
        <taxon>Aureibacter</taxon>
    </lineage>
</organism>
<evidence type="ECO:0000313" key="4">
    <source>
        <dbReference type="Proteomes" id="UP001185092"/>
    </source>
</evidence>
<proteinExistence type="predicted"/>
<name>A0AAE3XQ86_9BACT</name>
<keyword evidence="4" id="KW-1185">Reference proteome</keyword>
<evidence type="ECO:0000256" key="1">
    <source>
        <dbReference type="SAM" id="MobiDB-lite"/>
    </source>
</evidence>
<feature type="region of interest" description="Disordered" evidence="1">
    <location>
        <begin position="1"/>
        <end position="23"/>
    </location>
</feature>
<gene>
    <name evidence="3" type="ORF">HNQ88_003092</name>
</gene>
<evidence type="ECO:0000259" key="2">
    <source>
        <dbReference type="Pfam" id="PF04965"/>
    </source>
</evidence>
<evidence type="ECO:0000313" key="3">
    <source>
        <dbReference type="EMBL" id="MDR6240044.1"/>
    </source>
</evidence>
<dbReference type="Pfam" id="PF04965">
    <property type="entry name" value="GPW_gp25"/>
    <property type="match status" value="1"/>
</dbReference>
<protein>
    <recommendedName>
        <fullName evidence="2">IraD/Gp25-like domain-containing protein</fullName>
    </recommendedName>
</protein>
<dbReference type="EMBL" id="JAVDQD010000003">
    <property type="protein sequence ID" value="MDR6240044.1"/>
    <property type="molecule type" value="Genomic_DNA"/>
</dbReference>
<dbReference type="AlphaFoldDB" id="A0AAE3XQ86"/>